<organism evidence="2 3">
    <name type="scientific">Marasmiellus scandens</name>
    <dbReference type="NCBI Taxonomy" id="2682957"/>
    <lineage>
        <taxon>Eukaryota</taxon>
        <taxon>Fungi</taxon>
        <taxon>Dikarya</taxon>
        <taxon>Basidiomycota</taxon>
        <taxon>Agaricomycotina</taxon>
        <taxon>Agaricomycetes</taxon>
        <taxon>Agaricomycetidae</taxon>
        <taxon>Agaricales</taxon>
        <taxon>Marasmiineae</taxon>
        <taxon>Omphalotaceae</taxon>
        <taxon>Marasmiellus</taxon>
    </lineage>
</organism>
<dbReference type="InterPro" id="IPR029044">
    <property type="entry name" value="Nucleotide-diphossugar_trans"/>
</dbReference>
<dbReference type="Pfam" id="PF01501">
    <property type="entry name" value="Glyco_transf_8"/>
    <property type="match status" value="1"/>
</dbReference>
<protein>
    <recommendedName>
        <fullName evidence="4">Nucleotide-diphospho-sugar transferase</fullName>
    </recommendedName>
</protein>
<accession>A0ABR1JP70</accession>
<dbReference type="PANTHER" id="PTHR11183">
    <property type="entry name" value="GLYCOGENIN SUBFAMILY MEMBER"/>
    <property type="match status" value="1"/>
</dbReference>
<keyword evidence="1" id="KW-0812">Transmembrane</keyword>
<evidence type="ECO:0000313" key="3">
    <source>
        <dbReference type="Proteomes" id="UP001498398"/>
    </source>
</evidence>
<sequence>MGLFTLLSSSSPAYEPLPTNNGPTTRSSRFTLNKRLLGAVAALGIVVYTATIWWLSKKLTKKPYSYLDNYEYINTIPIVRDESQWSSPSRAVFSSLYSDSFALAAAVLGYSIRRANVSASMILPYIENQVSPKALCIARTSGWETHPVQLISPPHNGEGIAARFKDQYTKLAIWSLGEELGFDNAVYMDADTLVLRNFDELFNFPWEFGAGLDVFQPSDVRGFSVNYNAGVLVFRPSRSTFEDMKSKWETANFPLGFAEQSFLNLYFGGKGVRLPYAYNANMVIKERSTELWAELMDDMRILHYTTVKPFWHTKMPDDALLTPEEIRQVIETSEARQGGLYREEVGLWRDAFEQMMQDNGEAIMACY</sequence>
<comment type="caution">
    <text evidence="2">The sequence shown here is derived from an EMBL/GenBank/DDBJ whole genome shotgun (WGS) entry which is preliminary data.</text>
</comment>
<evidence type="ECO:0000256" key="1">
    <source>
        <dbReference type="SAM" id="Phobius"/>
    </source>
</evidence>
<evidence type="ECO:0008006" key="4">
    <source>
        <dbReference type="Google" id="ProtNLM"/>
    </source>
</evidence>
<dbReference type="InterPro" id="IPR002495">
    <property type="entry name" value="Glyco_trans_8"/>
</dbReference>
<gene>
    <name evidence="2" type="ORF">VKT23_007322</name>
</gene>
<dbReference type="InterPro" id="IPR050587">
    <property type="entry name" value="GNT1/Glycosyltrans_8"/>
</dbReference>
<keyword evidence="3" id="KW-1185">Reference proteome</keyword>
<dbReference type="Gene3D" id="3.90.550.10">
    <property type="entry name" value="Spore Coat Polysaccharide Biosynthesis Protein SpsA, Chain A"/>
    <property type="match status" value="1"/>
</dbReference>
<keyword evidence="1" id="KW-1133">Transmembrane helix</keyword>
<dbReference type="SUPFAM" id="SSF53448">
    <property type="entry name" value="Nucleotide-diphospho-sugar transferases"/>
    <property type="match status" value="1"/>
</dbReference>
<evidence type="ECO:0000313" key="2">
    <source>
        <dbReference type="EMBL" id="KAK7462735.1"/>
    </source>
</evidence>
<name>A0ABR1JP70_9AGAR</name>
<keyword evidence="1" id="KW-0472">Membrane</keyword>
<proteinExistence type="predicted"/>
<reference evidence="2 3" key="1">
    <citation type="submission" date="2024-01" db="EMBL/GenBank/DDBJ databases">
        <title>A draft genome for the cacao thread blight pathogen Marasmiellus scandens.</title>
        <authorList>
            <person name="Baruah I.K."/>
            <person name="Leung J."/>
            <person name="Bukari Y."/>
            <person name="Amoako-Attah I."/>
            <person name="Meinhardt L.W."/>
            <person name="Bailey B.A."/>
            <person name="Cohen S.P."/>
        </authorList>
    </citation>
    <scope>NUCLEOTIDE SEQUENCE [LARGE SCALE GENOMIC DNA]</scope>
    <source>
        <strain evidence="2 3">GH-19</strain>
    </source>
</reference>
<dbReference type="Proteomes" id="UP001498398">
    <property type="component" value="Unassembled WGS sequence"/>
</dbReference>
<dbReference type="EMBL" id="JBANRG010000010">
    <property type="protein sequence ID" value="KAK7462735.1"/>
    <property type="molecule type" value="Genomic_DNA"/>
</dbReference>
<feature type="transmembrane region" description="Helical" evidence="1">
    <location>
        <begin position="36"/>
        <end position="56"/>
    </location>
</feature>